<sequence>MQDKYTISLPVFDNCLSSTGLRKVQFDSAIEEKQALETFARYFKNEMHYDFVQYEASAHKDSCIGYLFTESAMDMCLDHHTEMPTRCIGGCLFSKIDDTWVLCWIWLHPYLRNTGVLSNSWQQMCSEFGNFAIEGPISLSMKSFLDKRETDHPLVKISFG</sequence>
<evidence type="ECO:0000313" key="2">
    <source>
        <dbReference type="Proteomes" id="UP000030520"/>
    </source>
</evidence>
<reference evidence="1 2" key="1">
    <citation type="submission" date="2014-10" db="EMBL/GenBank/DDBJ databases">
        <title>Genome sequencing of Vibrio variabilis T01.</title>
        <authorList>
            <person name="Chan K.-G."/>
            <person name="Mohamad N.I."/>
        </authorList>
    </citation>
    <scope>NUCLEOTIDE SEQUENCE [LARGE SCALE GENOMIC DNA]</scope>
    <source>
        <strain evidence="1 2">T01</strain>
    </source>
</reference>
<keyword evidence="2" id="KW-1185">Reference proteome</keyword>
<comment type="caution">
    <text evidence="1">The sequence shown here is derived from an EMBL/GenBank/DDBJ whole genome shotgun (WGS) entry which is preliminary data.</text>
</comment>
<organism evidence="1 2">
    <name type="scientific">Vibrio variabilis</name>
    <dbReference type="NCBI Taxonomy" id="990271"/>
    <lineage>
        <taxon>Bacteria</taxon>
        <taxon>Pseudomonadati</taxon>
        <taxon>Pseudomonadota</taxon>
        <taxon>Gammaproteobacteria</taxon>
        <taxon>Vibrionales</taxon>
        <taxon>Vibrionaceae</taxon>
        <taxon>Vibrio</taxon>
    </lineage>
</organism>
<proteinExistence type="predicted"/>
<name>A0ABR4Y5X6_9VIBR</name>
<dbReference type="Proteomes" id="UP000030520">
    <property type="component" value="Unassembled WGS sequence"/>
</dbReference>
<dbReference type="RefSeq" id="WP_038217973.1">
    <property type="nucleotide sequence ID" value="NZ_JRWM01000057.1"/>
</dbReference>
<accession>A0ABR4Y5X6</accession>
<gene>
    <name evidence="1" type="ORF">NL53_20525</name>
</gene>
<protein>
    <submittedName>
        <fullName evidence="1">Uncharacterized protein</fullName>
    </submittedName>
</protein>
<dbReference type="EMBL" id="JRWM01000057">
    <property type="protein sequence ID" value="KHA58686.1"/>
    <property type="molecule type" value="Genomic_DNA"/>
</dbReference>
<evidence type="ECO:0000313" key="1">
    <source>
        <dbReference type="EMBL" id="KHA58686.1"/>
    </source>
</evidence>